<reference evidence="2 3" key="1">
    <citation type="submission" date="2016-05" db="EMBL/GenBank/DDBJ databases">
        <authorList>
            <person name="Lee J.-Y."/>
            <person name="Kim E.B."/>
            <person name="Choi Y.-J."/>
        </authorList>
    </citation>
    <scope>NUCLEOTIDE SEQUENCE [LARGE SCALE GENOMIC DNA]</scope>
    <source>
        <strain evidence="2 3">KLA006</strain>
    </source>
</reference>
<gene>
    <name evidence="2" type="ORF">A8C52_05810</name>
</gene>
<dbReference type="InterPro" id="IPR013574">
    <property type="entry name" value="Glucan-bd_C/Surface_Ag-I/II_V"/>
</dbReference>
<dbReference type="AlphaFoldDB" id="A0A9X6S5I3"/>
<dbReference type="Pfam" id="PF08363">
    <property type="entry name" value="GbpC"/>
    <property type="match status" value="1"/>
</dbReference>
<name>A0A9X6S5I3_9LACO</name>
<accession>A0A9X6S5I3</accession>
<dbReference type="Proteomes" id="UP000218139">
    <property type="component" value="Unassembled WGS sequence"/>
</dbReference>
<evidence type="ECO:0000313" key="2">
    <source>
        <dbReference type="EMBL" id="PAY47780.1"/>
    </source>
</evidence>
<evidence type="ECO:0000259" key="1">
    <source>
        <dbReference type="Pfam" id="PF08363"/>
    </source>
</evidence>
<evidence type="ECO:0000313" key="3">
    <source>
        <dbReference type="Proteomes" id="UP000218139"/>
    </source>
</evidence>
<protein>
    <recommendedName>
        <fullName evidence="1">Glucan-binding protein C/Surface antigen I/II V-domain domain-containing protein</fullName>
    </recommendedName>
</protein>
<organism evidence="2 3">
    <name type="scientific">Ligilactobacillus salivarius</name>
    <dbReference type="NCBI Taxonomy" id="1624"/>
    <lineage>
        <taxon>Bacteria</taxon>
        <taxon>Bacillati</taxon>
        <taxon>Bacillota</taxon>
        <taxon>Bacilli</taxon>
        <taxon>Lactobacillales</taxon>
        <taxon>Lactobacillaceae</taxon>
        <taxon>Ligilactobacillus</taxon>
    </lineage>
</organism>
<sequence length="257" mass="28613">MGNGYGIGIKDSSKVASFDATFTNLSRLSYKGKKISKVIMHFSGTGENWGMNLANNLYYGFHSWNGAKNIRFEWFYEDGTKVNFENGTAYLTVASLNTYLQRNQWGHERTTVISGGKALALYGSSVSLHNGNELYSSKANSIDTSGRARATDGADSKPDQKLIDNFFPNQKDITNTNIPYKWDTANSPDRYYGAGLIALNGSDLTIKVDVKNDDRPNGTEPWNAQWANFGTIIPETPNINRPELTVHYHHTNVALQH</sequence>
<dbReference type="InterPro" id="IPR036234">
    <property type="entry name" value="SA_I/II_PAC_V_sf"/>
</dbReference>
<dbReference type="EMBL" id="LXZO01000077">
    <property type="protein sequence ID" value="PAY47780.1"/>
    <property type="molecule type" value="Genomic_DNA"/>
</dbReference>
<dbReference type="SUPFAM" id="SSF74914">
    <property type="entry name" value="V-region of surface antigen I/II (SA I/II, PAC)"/>
    <property type="match status" value="1"/>
</dbReference>
<proteinExistence type="predicted"/>
<dbReference type="RefSeq" id="WP_225360549.1">
    <property type="nucleotide sequence ID" value="NZ_LXZO01000077.1"/>
</dbReference>
<comment type="caution">
    <text evidence="2">The sequence shown here is derived from an EMBL/GenBank/DDBJ whole genome shotgun (WGS) entry which is preliminary data.</text>
</comment>
<feature type="domain" description="Glucan-binding protein C/Surface antigen I/II V-domain" evidence="1">
    <location>
        <begin position="17"/>
        <end position="214"/>
    </location>
</feature>
<dbReference type="Gene3D" id="2.60.530.10">
    <property type="entry name" value="Major cell-surface adhesin PAc"/>
    <property type="match status" value="1"/>
</dbReference>